<dbReference type="Gene3D" id="1.10.10.10">
    <property type="entry name" value="Winged helix-like DNA-binding domain superfamily/Winged helix DNA-binding domain"/>
    <property type="match status" value="1"/>
</dbReference>
<proteinExistence type="inferred from homology"/>
<dbReference type="Gene3D" id="1.20.1310.10">
    <property type="entry name" value="Cullin Repeats"/>
    <property type="match status" value="1"/>
</dbReference>
<accession>A0A0B1PCH2</accession>
<dbReference type="GO" id="GO:0005680">
    <property type="term" value="C:anaphase-promoting complex"/>
    <property type="evidence" value="ECO:0007669"/>
    <property type="project" value="TreeGrafter"/>
</dbReference>
<keyword evidence="4" id="KW-0833">Ubl conjugation pathway</keyword>
<dbReference type="SMART" id="SM00182">
    <property type="entry name" value="CULLIN"/>
    <property type="match status" value="1"/>
</dbReference>
<dbReference type="GO" id="GO:0007091">
    <property type="term" value="P:metaphase/anaphase transition of mitotic cell cycle"/>
    <property type="evidence" value="ECO:0007669"/>
    <property type="project" value="TreeGrafter"/>
</dbReference>
<sequence>MPLNIVVQKQNVFLSVFDVDKNRIPTEFNKSSSSGGKVNEKWLDLNSFQSQWHNSWLLVTKTLELPKNFEKYGSLEPKKKLIDSKFKNALQILLRSKIESISSDENVDIVAWLSSQVRQHYVNQVLPCILQAKNLDTLEYDLFHSIGILESTRRLYEYKLLLIKQQMDIVSPGISITVISKFQRDLDAIISNTIIDSISIPLARTLNRYVAIALKLTLPNDFSNNSIHVENLDEEKAEEALIKLVNRLKYIGLAGEGFQIIFAEVLNNALSYFINGICHETLSLKLTTAAKESSSERKSIENFQLNHQRVSLNPSRCVKDIFEWIESRYAKLAFRVLGLLNNKINISWPEKLKFKDIGISRLANFRCKQLFSIVTNWPHNGEALDDLRTAINTPERRLHLTELFAKTLAKEVLHPAASTTRILKTYISMIWSFHSLDQSKVLLDKVSYPLQLYLYTREDTVRIILSGLLADTENSHSGNMGNKLLELAWLLNNESESISQKANDIGLDWHDMDWIPDPVDAGPTYKRSKNADIIGTLVSFLGSREVFIKEFQNILGDSFLKFDEMFSREIKVLELLKLHFGEASLQACEVMLKDIEISREVDSKIQEIIQSKIGISVGIQDNQSFSKVDTDISKTFLHAKILSRLFWPQLPNESFQIPPEIVELQTKYAKEFTLLKPSRKLKWLDTSGMATIEIELEDRTLIENVHTWQAAVIWAFQNEGIDDQPQKRTITELLNYLRMEEGLIRSALRFWVNKYVLFETSLETYVVRETLSPQDQANLNSGSRPLSKHDEKIFDNKLDAINSVMNEKMEIYWQFIQGMLTNSSRQMPLQQIAMMLKTLIIDGFPHTNDELKEFLKQKITDGLLELSSGKYRLKK</sequence>
<evidence type="ECO:0000256" key="5">
    <source>
        <dbReference type="ARBA" id="ARBA00023306"/>
    </source>
</evidence>
<evidence type="ECO:0000256" key="2">
    <source>
        <dbReference type="ARBA" id="ARBA00022618"/>
    </source>
</evidence>
<dbReference type="InterPro" id="IPR016158">
    <property type="entry name" value="Cullin_homology"/>
</dbReference>
<dbReference type="GO" id="GO:0070979">
    <property type="term" value="P:protein K11-linked ubiquitination"/>
    <property type="evidence" value="ECO:0007669"/>
    <property type="project" value="TreeGrafter"/>
</dbReference>
<evidence type="ECO:0000256" key="4">
    <source>
        <dbReference type="ARBA" id="ARBA00022786"/>
    </source>
</evidence>
<dbReference type="STRING" id="52586.A0A0B1PCH2"/>
<dbReference type="AlphaFoldDB" id="A0A0B1PCH2"/>
<dbReference type="SUPFAM" id="SSF75632">
    <property type="entry name" value="Cullin homology domain"/>
    <property type="match status" value="1"/>
</dbReference>
<keyword evidence="9" id="KW-1185">Reference proteome</keyword>
<protein>
    <recommendedName>
        <fullName evidence="1">Anaphase-promoting complex subunit 2</fullName>
    </recommendedName>
</protein>
<dbReference type="Pfam" id="PF26557">
    <property type="entry name" value="Cullin_AB"/>
    <property type="match status" value="1"/>
</dbReference>
<evidence type="ECO:0000313" key="8">
    <source>
        <dbReference type="EMBL" id="KHJ35958.1"/>
    </source>
</evidence>
<dbReference type="InterPro" id="IPR014786">
    <property type="entry name" value="ANAPC2_C"/>
</dbReference>
<dbReference type="PANTHER" id="PTHR45957:SF1">
    <property type="entry name" value="ANAPHASE-PROMOTING COMPLEX SUBUNIT 2"/>
    <property type="match status" value="1"/>
</dbReference>
<evidence type="ECO:0000259" key="7">
    <source>
        <dbReference type="PROSITE" id="PS50069"/>
    </source>
</evidence>
<keyword evidence="3" id="KW-0498">Mitosis</keyword>
<comment type="similarity">
    <text evidence="6">Belongs to the cullin family.</text>
</comment>
<feature type="domain" description="Cullin family profile" evidence="7">
    <location>
        <begin position="536"/>
        <end position="752"/>
    </location>
</feature>
<dbReference type="Pfam" id="PF25773">
    <property type="entry name" value="TPR_ANAPC2"/>
    <property type="match status" value="1"/>
</dbReference>
<dbReference type="EMBL" id="JNVN01000187">
    <property type="protein sequence ID" value="KHJ35958.1"/>
    <property type="molecule type" value="Genomic_DNA"/>
</dbReference>
<dbReference type="OMA" id="VTTWQAT"/>
<reference evidence="8 9" key="1">
    <citation type="journal article" date="2014" name="BMC Genomics">
        <title>Adaptive genomic structural variation in the grape powdery mildew pathogen, Erysiphe necator.</title>
        <authorList>
            <person name="Jones L."/>
            <person name="Riaz S."/>
            <person name="Morales-Cruz A."/>
            <person name="Amrine K.C."/>
            <person name="McGuire B."/>
            <person name="Gubler W.D."/>
            <person name="Walker M.A."/>
            <person name="Cantu D."/>
        </authorList>
    </citation>
    <scope>NUCLEOTIDE SEQUENCE [LARGE SCALE GENOMIC DNA]</scope>
    <source>
        <strain evidence="9">c</strain>
    </source>
</reference>
<evidence type="ECO:0000313" key="9">
    <source>
        <dbReference type="Proteomes" id="UP000030854"/>
    </source>
</evidence>
<dbReference type="Pfam" id="PF08672">
    <property type="entry name" value="ANAPC2"/>
    <property type="match status" value="1"/>
</dbReference>
<keyword evidence="5" id="KW-0131">Cell cycle</keyword>
<keyword evidence="2" id="KW-0132">Cell division</keyword>
<dbReference type="PROSITE" id="PS50069">
    <property type="entry name" value="CULLIN_2"/>
    <property type="match status" value="1"/>
</dbReference>
<dbReference type="Proteomes" id="UP000030854">
    <property type="component" value="Unassembled WGS sequence"/>
</dbReference>
<evidence type="ECO:0000256" key="3">
    <source>
        <dbReference type="ARBA" id="ARBA00022776"/>
    </source>
</evidence>
<organism evidence="8 9">
    <name type="scientific">Uncinula necator</name>
    <name type="common">Grape powdery mildew</name>
    <dbReference type="NCBI Taxonomy" id="52586"/>
    <lineage>
        <taxon>Eukaryota</taxon>
        <taxon>Fungi</taxon>
        <taxon>Dikarya</taxon>
        <taxon>Ascomycota</taxon>
        <taxon>Pezizomycotina</taxon>
        <taxon>Leotiomycetes</taxon>
        <taxon>Erysiphales</taxon>
        <taxon>Erysiphaceae</taxon>
        <taxon>Erysiphe</taxon>
    </lineage>
</organism>
<dbReference type="InterPro" id="IPR036390">
    <property type="entry name" value="WH_DNA-bd_sf"/>
</dbReference>
<dbReference type="GO" id="GO:0051301">
    <property type="term" value="P:cell division"/>
    <property type="evidence" value="ECO:0007669"/>
    <property type="project" value="UniProtKB-KW"/>
</dbReference>
<dbReference type="SMART" id="SM01013">
    <property type="entry name" value="APC2"/>
    <property type="match status" value="1"/>
</dbReference>
<dbReference type="GO" id="GO:0031625">
    <property type="term" value="F:ubiquitin protein ligase binding"/>
    <property type="evidence" value="ECO:0007669"/>
    <property type="project" value="InterPro"/>
</dbReference>
<dbReference type="Gene3D" id="3.30.230.130">
    <property type="entry name" value="Cullin, Chain C, Domain 2"/>
    <property type="match status" value="1"/>
</dbReference>
<dbReference type="InterPro" id="IPR044554">
    <property type="entry name" value="ANAPC2"/>
</dbReference>
<name>A0A0B1PCH2_UNCNE</name>
<dbReference type="InterPro" id="IPR036317">
    <property type="entry name" value="Cullin_homology_sf"/>
</dbReference>
<dbReference type="InterPro" id="IPR057975">
    <property type="entry name" value="TPR_ANAPC2"/>
</dbReference>
<evidence type="ECO:0000256" key="6">
    <source>
        <dbReference type="PROSITE-ProRule" id="PRU00330"/>
    </source>
</evidence>
<dbReference type="SUPFAM" id="SSF46785">
    <property type="entry name" value="Winged helix' DNA-binding domain"/>
    <property type="match status" value="1"/>
</dbReference>
<dbReference type="GO" id="GO:0006511">
    <property type="term" value="P:ubiquitin-dependent protein catabolic process"/>
    <property type="evidence" value="ECO:0007669"/>
    <property type="project" value="InterPro"/>
</dbReference>
<evidence type="ECO:0000256" key="1">
    <source>
        <dbReference type="ARBA" id="ARBA00016068"/>
    </source>
</evidence>
<dbReference type="PANTHER" id="PTHR45957">
    <property type="entry name" value="ANAPHASE-PROMOTING COMPLEX SUBUNIT 2"/>
    <property type="match status" value="1"/>
</dbReference>
<gene>
    <name evidence="8" type="ORF">EV44_g5679</name>
</gene>
<dbReference type="InterPro" id="IPR036388">
    <property type="entry name" value="WH-like_DNA-bd_sf"/>
</dbReference>
<dbReference type="HOGENOM" id="CLU_007149_0_0_1"/>
<dbReference type="InterPro" id="IPR059120">
    <property type="entry name" value="Cullin-like_AB"/>
</dbReference>
<comment type="caution">
    <text evidence="8">The sequence shown here is derived from an EMBL/GenBank/DDBJ whole genome shotgun (WGS) entry which is preliminary data.</text>
</comment>